<dbReference type="Proteomes" id="UP001059349">
    <property type="component" value="Chromosome"/>
</dbReference>
<dbReference type="EMBL" id="CP101127">
    <property type="protein sequence ID" value="UTO25742.1"/>
    <property type="molecule type" value="Genomic_DNA"/>
</dbReference>
<organism evidence="6 7">
    <name type="scientific">Metamycoplasma hyosynoviae</name>
    <dbReference type="NCBI Taxonomy" id="29559"/>
    <lineage>
        <taxon>Bacteria</taxon>
        <taxon>Bacillati</taxon>
        <taxon>Mycoplasmatota</taxon>
        <taxon>Mycoplasmoidales</taxon>
        <taxon>Metamycoplasmataceae</taxon>
        <taxon>Metamycoplasma</taxon>
    </lineage>
</organism>
<dbReference type="GO" id="GO:0032259">
    <property type="term" value="P:methylation"/>
    <property type="evidence" value="ECO:0007669"/>
    <property type="project" value="UniProtKB-KW"/>
</dbReference>
<evidence type="ECO:0000256" key="4">
    <source>
        <dbReference type="RuleBase" id="RU362026"/>
    </source>
</evidence>
<dbReference type="Pfam" id="PF01555">
    <property type="entry name" value="N6_N4_Mtase"/>
    <property type="match status" value="1"/>
</dbReference>
<evidence type="ECO:0000256" key="2">
    <source>
        <dbReference type="ARBA" id="ARBA00022603"/>
    </source>
</evidence>
<dbReference type="PANTHER" id="PTHR13370">
    <property type="entry name" value="RNA METHYLASE-RELATED"/>
    <property type="match status" value="1"/>
</dbReference>
<name>A0A9Q9BP91_9BACT</name>
<comment type="similarity">
    <text evidence="1 4">Belongs to the N(4)/N(6)-methyltransferase family.</text>
</comment>
<dbReference type="InterPro" id="IPR002052">
    <property type="entry name" value="DNA_methylase_N6_adenine_CS"/>
</dbReference>
<dbReference type="InterPro" id="IPR029063">
    <property type="entry name" value="SAM-dependent_MTases_sf"/>
</dbReference>
<evidence type="ECO:0000256" key="1">
    <source>
        <dbReference type="ARBA" id="ARBA00006594"/>
    </source>
</evidence>
<dbReference type="EC" id="2.1.1.-" evidence="4"/>
<dbReference type="GeneID" id="75105368"/>
<feature type="domain" description="DNA methylase N-4/N-6" evidence="5">
    <location>
        <begin position="28"/>
        <end position="248"/>
    </location>
</feature>
<dbReference type="GO" id="GO:0003677">
    <property type="term" value="F:DNA binding"/>
    <property type="evidence" value="ECO:0007669"/>
    <property type="project" value="InterPro"/>
</dbReference>
<keyword evidence="3" id="KW-0808">Transferase</keyword>
<dbReference type="Gene3D" id="3.40.50.150">
    <property type="entry name" value="Vaccinia Virus protein VP39"/>
    <property type="match status" value="1"/>
</dbReference>
<keyword evidence="2" id="KW-0489">Methyltransferase</keyword>
<protein>
    <recommendedName>
        <fullName evidence="4">Methyltransferase</fullName>
        <ecNumber evidence="4">2.1.1.-</ecNumber>
    </recommendedName>
</protein>
<dbReference type="SUPFAM" id="SSF53335">
    <property type="entry name" value="S-adenosyl-L-methionine-dependent methyltransferases"/>
    <property type="match status" value="1"/>
</dbReference>
<evidence type="ECO:0000256" key="3">
    <source>
        <dbReference type="ARBA" id="ARBA00022679"/>
    </source>
</evidence>
<dbReference type="GO" id="GO:0008170">
    <property type="term" value="F:N-methyltransferase activity"/>
    <property type="evidence" value="ECO:0007669"/>
    <property type="project" value="InterPro"/>
</dbReference>
<dbReference type="AlphaFoldDB" id="A0A9Q9BP91"/>
<reference evidence="6" key="1">
    <citation type="submission" date="2022-07" db="EMBL/GenBank/DDBJ databases">
        <title>Complete genome of Mycoplasma hyosynoviae B1.</title>
        <authorList>
            <person name="Spergser J."/>
        </authorList>
    </citation>
    <scope>NUCLEOTIDE SEQUENCE</scope>
    <source>
        <strain evidence="6">B1</strain>
    </source>
</reference>
<proteinExistence type="inferred from homology"/>
<sequence>MKNETLPLNQILLGDNIELFKQIPDNSIDLIFADPPYNMNLQKDLIRYDGSKFDGVDDEWDKYESLEEYDKECKLWLAECLRVLKKDGSLWVIGSFQNIHRLGYILQDMSAWIINEIVWEKANPVPNFGGTRFVNAQETMLWVTKNSKAKFTFNYKTMKHMNGGTQMKSVWKLPICTGSERLKDEDGKKIHSTQKPLALLERIIIACSKPNDIVLDPFSGTATTAHAAKMLGRNYIGFEKDKTYYEQSILRLNTVRKDESKNDLINAIYDVKPQKVDFIDLINNNYISTTDKLRIITKDYELHFNKNGDIDFEGEALTPNKLCRKIFNKPTNAWDVIMVNDMKLSEIREKYRAEN</sequence>
<dbReference type="REBASE" id="644736">
    <property type="entry name" value="M.MhyB1ORF2605P"/>
</dbReference>
<gene>
    <name evidence="6" type="ORF">NMG93_02605</name>
</gene>
<accession>A0A9Q9BP91</accession>
<dbReference type="InterPro" id="IPR002941">
    <property type="entry name" value="DNA_methylase_N4/N6"/>
</dbReference>
<dbReference type="GO" id="GO:0009007">
    <property type="term" value="F:site-specific DNA-methyltransferase (adenine-specific) activity"/>
    <property type="evidence" value="ECO:0007669"/>
    <property type="project" value="TreeGrafter"/>
</dbReference>
<dbReference type="RefSeq" id="WP_119863898.1">
    <property type="nucleotide sequence ID" value="NZ_CP008748.1"/>
</dbReference>
<evidence type="ECO:0000313" key="7">
    <source>
        <dbReference type="Proteomes" id="UP001059349"/>
    </source>
</evidence>
<evidence type="ECO:0000313" key="6">
    <source>
        <dbReference type="EMBL" id="UTO25742.1"/>
    </source>
</evidence>
<dbReference type="PRINTS" id="PR00508">
    <property type="entry name" value="S21N4MTFRASE"/>
</dbReference>
<dbReference type="GO" id="GO:0005737">
    <property type="term" value="C:cytoplasm"/>
    <property type="evidence" value="ECO:0007669"/>
    <property type="project" value="TreeGrafter"/>
</dbReference>
<dbReference type="PROSITE" id="PS00092">
    <property type="entry name" value="N6_MTASE"/>
    <property type="match status" value="1"/>
</dbReference>
<evidence type="ECO:0000259" key="5">
    <source>
        <dbReference type="Pfam" id="PF01555"/>
    </source>
</evidence>
<dbReference type="PANTHER" id="PTHR13370:SF3">
    <property type="entry name" value="TRNA (GUANINE(10)-N2)-METHYLTRANSFERASE HOMOLOG"/>
    <property type="match status" value="1"/>
</dbReference>
<dbReference type="InterPro" id="IPR001091">
    <property type="entry name" value="RM_Methyltransferase"/>
</dbReference>